<evidence type="ECO:0000313" key="2">
    <source>
        <dbReference type="Proteomes" id="UP001060215"/>
    </source>
</evidence>
<dbReference type="Proteomes" id="UP001060215">
    <property type="component" value="Chromosome 13"/>
</dbReference>
<accession>A0ACC0FN75</accession>
<name>A0ACC0FN75_9ERIC</name>
<protein>
    <submittedName>
        <fullName evidence="1">3-ketoacyl-CoA synthase 11</fullName>
    </submittedName>
</protein>
<gene>
    <name evidence="1" type="ORF">LOK49_LG12G01349</name>
</gene>
<organism evidence="1 2">
    <name type="scientific">Camellia lanceoleosa</name>
    <dbReference type="NCBI Taxonomy" id="1840588"/>
    <lineage>
        <taxon>Eukaryota</taxon>
        <taxon>Viridiplantae</taxon>
        <taxon>Streptophyta</taxon>
        <taxon>Embryophyta</taxon>
        <taxon>Tracheophyta</taxon>
        <taxon>Spermatophyta</taxon>
        <taxon>Magnoliopsida</taxon>
        <taxon>eudicotyledons</taxon>
        <taxon>Gunneridae</taxon>
        <taxon>Pentapetalae</taxon>
        <taxon>asterids</taxon>
        <taxon>Ericales</taxon>
        <taxon>Theaceae</taxon>
        <taxon>Camellia</taxon>
    </lineage>
</organism>
<evidence type="ECO:0000313" key="1">
    <source>
        <dbReference type="EMBL" id="KAI7990222.1"/>
    </source>
</evidence>
<reference evidence="1 2" key="1">
    <citation type="journal article" date="2022" name="Plant J.">
        <title>Chromosome-level genome of Camellia lanceoleosa provides a valuable resource for understanding genome evolution and self-incompatibility.</title>
        <authorList>
            <person name="Gong W."/>
            <person name="Xiao S."/>
            <person name="Wang L."/>
            <person name="Liao Z."/>
            <person name="Chang Y."/>
            <person name="Mo W."/>
            <person name="Hu G."/>
            <person name="Li W."/>
            <person name="Zhao G."/>
            <person name="Zhu H."/>
            <person name="Hu X."/>
            <person name="Ji K."/>
            <person name="Xiang X."/>
            <person name="Song Q."/>
            <person name="Yuan D."/>
            <person name="Jin S."/>
            <person name="Zhang L."/>
        </authorList>
    </citation>
    <scope>NUCLEOTIDE SEQUENCE [LARGE SCALE GENOMIC DNA]</scope>
    <source>
        <strain evidence="1">SQ_2022a</strain>
    </source>
</reference>
<sequence length="458" mass="51953">MFDLLAFFNLFNNLPIITPIFLSLTLIALLSHFFIAKPSRKVFLLDFACYKPPTSQSISKQDMVDRTRRYVNAKEETVEFTRKTMERVGHGDSTYLPRAFLNGPINPSLEEARREAEMVIFGAVDELFGKTRVKCKDIGILIVNCCIFNVSPSMSSMIVNRYKLRDDIASYSLSGMGCTAGLIGINLAKQLLQVHQNSYALVVSTENLTQNCYMGDDHSKLLINCAFRIGGAAILLSNRPLDRHSSKYQLIHTVQTHMASSDRSYNCIFQEEDQDGLVGVTVTKDLLVTASKAIQSNISTLGPLVLPVSEQLLYFLNYIIRSLHVAKIQPYVPNFKKSFNHFLPHVGGKPVLDELQRSLKLTEDDMEASRMTLYRFGNTSSSTVWYELAYVEAKGRIKYGDQVWHMAFGSGFKCTSVVWRAIRTVDLEVMNPWNDEIDEFPMDLNNIAPFNYFFERTN</sequence>
<comment type="caution">
    <text evidence="1">The sequence shown here is derived from an EMBL/GenBank/DDBJ whole genome shotgun (WGS) entry which is preliminary data.</text>
</comment>
<proteinExistence type="predicted"/>
<dbReference type="EMBL" id="CM045770">
    <property type="protein sequence ID" value="KAI7990222.1"/>
    <property type="molecule type" value="Genomic_DNA"/>
</dbReference>
<keyword evidence="2" id="KW-1185">Reference proteome</keyword>